<dbReference type="Gene3D" id="3.10.110.10">
    <property type="entry name" value="Ubiquitin Conjugating Enzyme"/>
    <property type="match status" value="1"/>
</dbReference>
<dbReference type="Pfam" id="PF18891">
    <property type="entry name" value="FANCL_d3"/>
    <property type="match status" value="1"/>
</dbReference>
<dbReference type="Pfam" id="PF18890">
    <property type="entry name" value="FANCL_d2"/>
    <property type="match status" value="1"/>
</dbReference>
<dbReference type="InterPro" id="IPR043898">
    <property type="entry name" value="FANCL_d2"/>
</dbReference>
<dbReference type="InterPro" id="IPR013083">
    <property type="entry name" value="Znf_RING/FYVE/PHD"/>
</dbReference>
<dbReference type="EMBL" id="HACM01001001">
    <property type="protein sequence ID" value="CRZ01443.1"/>
    <property type="molecule type" value="Transcribed_RNA"/>
</dbReference>
<dbReference type="GO" id="GO:0061630">
    <property type="term" value="F:ubiquitin protein ligase activity"/>
    <property type="evidence" value="ECO:0007669"/>
    <property type="project" value="TreeGrafter"/>
</dbReference>
<reference evidence="3" key="1">
    <citation type="submission" date="2015-04" db="EMBL/GenBank/DDBJ databases">
        <title>The genome sequence of the plant pathogenic Rhizarian Plasmodiophora brassicae reveals insights in its biotrophic life cycle and the origin of chitin synthesis.</title>
        <authorList>
            <person name="Schwelm A."/>
            <person name="Fogelqvist J."/>
            <person name="Knaust A."/>
            <person name="Julke S."/>
            <person name="Lilja T."/>
            <person name="Dhandapani V."/>
            <person name="Bonilla-Rosso G."/>
            <person name="Karlsson M."/>
            <person name="Shevchenko A."/>
            <person name="Choi S.R."/>
            <person name="Kim H.G."/>
            <person name="Park J.Y."/>
            <person name="Lim Y.P."/>
            <person name="Ludwig-Muller J."/>
            <person name="Dixelius C."/>
        </authorList>
    </citation>
    <scope>NUCLEOTIDE SEQUENCE</scope>
    <source>
        <tissue evidence="3">Potato root galls</tissue>
    </source>
</reference>
<dbReference type="GO" id="GO:0006513">
    <property type="term" value="P:protein monoubiquitination"/>
    <property type="evidence" value="ECO:0007669"/>
    <property type="project" value="TreeGrafter"/>
</dbReference>
<keyword evidence="1" id="KW-0479">Metal-binding</keyword>
<dbReference type="PANTHER" id="PTHR13206:SF0">
    <property type="entry name" value="E3 UBIQUITIN-PROTEIN LIGASE FANCL"/>
    <property type="match status" value="1"/>
</dbReference>
<dbReference type="PROSITE" id="PS50089">
    <property type="entry name" value="ZF_RING_2"/>
    <property type="match status" value="1"/>
</dbReference>
<protein>
    <recommendedName>
        <fullName evidence="2">RING-type domain-containing protein</fullName>
    </recommendedName>
</protein>
<dbReference type="PANTHER" id="PTHR13206">
    <property type="entry name" value="UBIQUITIN LIGASE PROTEIN PHF9 FANCONI ANEMIA GROUP L PROTEIN"/>
    <property type="match status" value="1"/>
</dbReference>
<dbReference type="CDD" id="cd16490">
    <property type="entry name" value="RING-CH-C4HC3_FANCL"/>
    <property type="match status" value="1"/>
</dbReference>
<dbReference type="InterPro" id="IPR044037">
    <property type="entry name" value="FANCL_d3"/>
</dbReference>
<dbReference type="Gene3D" id="3.10.110.20">
    <property type="entry name" value="RWD domain-like"/>
    <property type="match status" value="1"/>
</dbReference>
<proteinExistence type="predicted"/>
<dbReference type="SUPFAM" id="SSF57850">
    <property type="entry name" value="RING/U-box"/>
    <property type="match status" value="1"/>
</dbReference>
<evidence type="ECO:0000256" key="1">
    <source>
        <dbReference type="PROSITE-ProRule" id="PRU00175"/>
    </source>
</evidence>
<name>A0A0H5QHI7_9EUKA</name>
<sequence length="376" mass="42914">MSILLPEDPQSGSPWFIGLLKIFNRQYPIRCNTSKDALEFQCDQSLINLVHNACSTSSDLVSDLIQQRMSQYSNHDNLAEFLVEIQDIMERIVGCGPNISDNRAISVDKYPSKKYYECIIKEIGSIGWDHVEELDPSLARLRLRILDERGRNHVFSVRLEPDYPVSAPECLVDIPDEFQLSWSTKSTLHHIVQQCISAISQFDNFWCVLEDIDKFCHVIEPENPTRSSKSRRVAMEDHCSVLININPSAPFRFPECRFIGPESAVMPLMERLMLKSSDWDERLLPRENLEAILNLKLPAKKVQGEDTEFLLECGICYAPEHDGVVADRICDNVRCGRPFHNSCLIEWLKAIPNSRQSFQTVFGSCPYCSTQITAAL</sequence>
<organism evidence="3">
    <name type="scientific">Spongospora subterranea</name>
    <dbReference type="NCBI Taxonomy" id="70186"/>
    <lineage>
        <taxon>Eukaryota</taxon>
        <taxon>Sar</taxon>
        <taxon>Rhizaria</taxon>
        <taxon>Endomyxa</taxon>
        <taxon>Phytomyxea</taxon>
        <taxon>Plasmodiophorida</taxon>
        <taxon>Plasmodiophoridae</taxon>
        <taxon>Spongospora</taxon>
    </lineage>
</organism>
<dbReference type="Pfam" id="PF11793">
    <property type="entry name" value="FANCL_C"/>
    <property type="match status" value="1"/>
</dbReference>
<accession>A0A0H5QHI7</accession>
<dbReference type="InterPro" id="IPR043003">
    <property type="entry name" value="FANCL_d3_sf"/>
</dbReference>
<dbReference type="Gene3D" id="3.30.40.10">
    <property type="entry name" value="Zinc/RING finger domain, C3HC4 (zinc finger)"/>
    <property type="match status" value="1"/>
</dbReference>
<dbReference type="SMART" id="SM01197">
    <property type="entry name" value="FANCL_C"/>
    <property type="match status" value="1"/>
</dbReference>
<evidence type="ECO:0000259" key="2">
    <source>
        <dbReference type="PROSITE" id="PS50089"/>
    </source>
</evidence>
<dbReference type="CDD" id="cd23831">
    <property type="entry name" value="DRWD-N_FANCL"/>
    <property type="match status" value="1"/>
</dbReference>
<keyword evidence="1" id="KW-0863">Zinc-finger</keyword>
<dbReference type="GO" id="GO:0008270">
    <property type="term" value="F:zinc ion binding"/>
    <property type="evidence" value="ECO:0007669"/>
    <property type="project" value="UniProtKB-KW"/>
</dbReference>
<dbReference type="CDD" id="cd23832">
    <property type="entry name" value="DRWD-C_FANCL"/>
    <property type="match status" value="1"/>
</dbReference>
<dbReference type="InterPro" id="IPR016135">
    <property type="entry name" value="UBQ-conjugating_enzyme/RWD"/>
</dbReference>
<dbReference type="AlphaFoldDB" id="A0A0H5QHI7"/>
<feature type="domain" description="RING-type" evidence="2">
    <location>
        <begin position="313"/>
        <end position="369"/>
    </location>
</feature>
<dbReference type="InterPro" id="IPR026848">
    <property type="entry name" value="Fancl"/>
</dbReference>
<dbReference type="GO" id="GO:0043240">
    <property type="term" value="C:Fanconi anaemia nuclear complex"/>
    <property type="evidence" value="ECO:0007669"/>
    <property type="project" value="InterPro"/>
</dbReference>
<evidence type="ECO:0000313" key="3">
    <source>
        <dbReference type="EMBL" id="CRZ01443.1"/>
    </source>
</evidence>
<keyword evidence="1" id="KW-0862">Zinc</keyword>
<dbReference type="GO" id="GO:0036297">
    <property type="term" value="P:interstrand cross-link repair"/>
    <property type="evidence" value="ECO:0007669"/>
    <property type="project" value="InterPro"/>
</dbReference>
<dbReference type="InterPro" id="IPR001841">
    <property type="entry name" value="Znf_RING"/>
</dbReference>
<dbReference type="InterPro" id="IPR026850">
    <property type="entry name" value="FANCL_C"/>
</dbReference>